<gene>
    <name evidence="10" type="primary">murF</name>
    <name evidence="15" type="ORF">B0537_03775</name>
</gene>
<sequence>MITNSIKEIIEVVAGRLLQGNPDVLVGGVATDSRQVKRGDLFVALPGQQVDGHQYAPQAVAAGAVALLVSRPVGTVPPEVPVIQTANTLQALQQLAAHNRLQTTIPIVAVTGSNGKTSTKDMIAAVLSTRYHTLKTEGNYNNELGLPLTLLKLTRQHQAAVVEMGMRGLGEIDFLARLAKPTGAVITNIGEAHLARLGSLKNIAQAKTEVLEHIDDGGFAILNGDSPFLRELAGRCRGSVWFYSVAGEADIVARQIRSEGNGMRYQVIFPGGTGEITLPVPGSHNVMNSLAAIGVGLRLGLTFEEIAKGLAQVALTHMRLEILRTKGITIINDSYNANPSSTKAALGVLQETAGARKIAVLGNMFELGAVEEAGHREVGEVAAKIGVDHLVAVGDLARWIAEGGREGGLAQGQVHHCENNAQAMEVLRAIVKSGDTILVKGSRGMKMEQIVQEILNNDNFSPTDQLAKGRS</sequence>
<dbReference type="InterPro" id="IPR036565">
    <property type="entry name" value="Mur-like_cat_sf"/>
</dbReference>
<protein>
    <recommendedName>
        <fullName evidence="10 11">UDP-N-acetylmuramoyl-tripeptide--D-alanyl-D-alanine ligase</fullName>
        <ecNumber evidence="10 11">6.3.2.10</ecNumber>
    </recommendedName>
    <alternativeName>
        <fullName evidence="10">D-alanyl-D-alanine-adding enzyme</fullName>
    </alternativeName>
</protein>
<keyword evidence="4 10" id="KW-0547">Nucleotide-binding</keyword>
<evidence type="ECO:0000256" key="10">
    <source>
        <dbReference type="HAMAP-Rule" id="MF_02019"/>
    </source>
</evidence>
<comment type="catalytic activity">
    <reaction evidence="10 11">
        <text>D-alanyl-D-alanine + UDP-N-acetyl-alpha-D-muramoyl-L-alanyl-gamma-D-glutamyl-meso-2,6-diaminopimelate + ATP = UDP-N-acetyl-alpha-D-muramoyl-L-alanyl-gamma-D-glutamyl-meso-2,6-diaminopimeloyl-D-alanyl-D-alanine + ADP + phosphate + H(+)</text>
        <dbReference type="Rhea" id="RHEA:28374"/>
        <dbReference type="ChEBI" id="CHEBI:15378"/>
        <dbReference type="ChEBI" id="CHEBI:30616"/>
        <dbReference type="ChEBI" id="CHEBI:43474"/>
        <dbReference type="ChEBI" id="CHEBI:57822"/>
        <dbReference type="ChEBI" id="CHEBI:61386"/>
        <dbReference type="ChEBI" id="CHEBI:83905"/>
        <dbReference type="ChEBI" id="CHEBI:456216"/>
        <dbReference type="EC" id="6.3.2.10"/>
    </reaction>
</comment>
<dbReference type="Pfam" id="PF02875">
    <property type="entry name" value="Mur_ligase_C"/>
    <property type="match status" value="1"/>
</dbReference>
<dbReference type="STRING" id="1833852.B0537_03775"/>
<evidence type="ECO:0000256" key="8">
    <source>
        <dbReference type="ARBA" id="ARBA00023306"/>
    </source>
</evidence>
<dbReference type="GO" id="GO:0008766">
    <property type="term" value="F:UDP-N-acetylmuramoylalanyl-D-glutamyl-2,6-diaminopimelate-D-alanyl-D-alanine ligase activity"/>
    <property type="evidence" value="ECO:0007669"/>
    <property type="project" value="RHEA"/>
</dbReference>
<reference evidence="15 16" key="1">
    <citation type="journal article" date="2016" name="Int. J. Syst. Evol. Microbiol.">
        <title>Desulfotomaculum ferrireducens sp. nov., a moderately thermophilic sulfate-reducing and dissimilatory Fe(III)-reducing bacterium isolated from compost.</title>
        <authorList>
            <person name="Yang G."/>
            <person name="Guo J."/>
            <person name="Zhuang L."/>
            <person name="Yuan Y."/>
            <person name="Zhou S."/>
        </authorList>
    </citation>
    <scope>NUCLEOTIDE SEQUENCE [LARGE SCALE GENOMIC DNA]</scope>
    <source>
        <strain evidence="15 16">GSS09</strain>
    </source>
</reference>
<comment type="similarity">
    <text evidence="10">Belongs to the MurCDEF family. MurF subfamily.</text>
</comment>
<dbReference type="InterPro" id="IPR051046">
    <property type="entry name" value="MurCDEF_CellWall_CoF430Synth"/>
</dbReference>
<dbReference type="EMBL" id="CP019698">
    <property type="protein sequence ID" value="AQS58283.1"/>
    <property type="molecule type" value="Genomic_DNA"/>
</dbReference>
<dbReference type="GO" id="GO:0009252">
    <property type="term" value="P:peptidoglycan biosynthetic process"/>
    <property type="evidence" value="ECO:0007669"/>
    <property type="project" value="UniProtKB-UniRule"/>
</dbReference>
<dbReference type="EC" id="6.3.2.10" evidence="10 11"/>
<keyword evidence="9 10" id="KW-0961">Cell wall biogenesis/degradation</keyword>
<comment type="pathway">
    <text evidence="10 11">Cell wall biogenesis; peptidoglycan biosynthesis.</text>
</comment>
<keyword evidence="1 10" id="KW-0963">Cytoplasm</keyword>
<dbReference type="AlphaFoldDB" id="A0A1S6IU47"/>
<dbReference type="PANTHER" id="PTHR43024:SF1">
    <property type="entry name" value="UDP-N-ACETYLMURAMOYL-TRIPEPTIDE--D-ALANYL-D-ALANINE LIGASE"/>
    <property type="match status" value="1"/>
</dbReference>
<feature type="binding site" evidence="10">
    <location>
        <begin position="112"/>
        <end position="118"/>
    </location>
    <ligand>
        <name>ATP</name>
        <dbReference type="ChEBI" id="CHEBI:30616"/>
    </ligand>
</feature>
<dbReference type="InterPro" id="IPR013221">
    <property type="entry name" value="Mur_ligase_cen"/>
</dbReference>
<dbReference type="SUPFAM" id="SSF63418">
    <property type="entry name" value="MurE/MurF N-terminal domain"/>
    <property type="match status" value="1"/>
</dbReference>
<evidence type="ECO:0000259" key="12">
    <source>
        <dbReference type="Pfam" id="PF01225"/>
    </source>
</evidence>
<keyword evidence="6 10" id="KW-0133">Cell shape</keyword>
<dbReference type="SUPFAM" id="SSF53244">
    <property type="entry name" value="MurD-like peptide ligases, peptide-binding domain"/>
    <property type="match status" value="1"/>
</dbReference>
<accession>A0A1S6IU47</accession>
<dbReference type="Gene3D" id="3.90.190.20">
    <property type="entry name" value="Mur ligase, C-terminal domain"/>
    <property type="match status" value="1"/>
</dbReference>
<dbReference type="OrthoDB" id="9801978at2"/>
<keyword evidence="3 10" id="KW-0132">Cell division</keyword>
<evidence type="ECO:0000256" key="6">
    <source>
        <dbReference type="ARBA" id="ARBA00022960"/>
    </source>
</evidence>
<evidence type="ECO:0000256" key="4">
    <source>
        <dbReference type="ARBA" id="ARBA00022741"/>
    </source>
</evidence>
<name>A0A1S6IU47_9FIRM</name>
<dbReference type="GO" id="GO:0051301">
    <property type="term" value="P:cell division"/>
    <property type="evidence" value="ECO:0007669"/>
    <property type="project" value="UniProtKB-KW"/>
</dbReference>
<dbReference type="Gene3D" id="3.40.1190.10">
    <property type="entry name" value="Mur-like, catalytic domain"/>
    <property type="match status" value="1"/>
</dbReference>
<dbReference type="KEGG" id="dfg:B0537_03775"/>
<dbReference type="SUPFAM" id="SSF53623">
    <property type="entry name" value="MurD-like peptide ligases, catalytic domain"/>
    <property type="match status" value="1"/>
</dbReference>
<evidence type="ECO:0000256" key="2">
    <source>
        <dbReference type="ARBA" id="ARBA00022598"/>
    </source>
</evidence>
<dbReference type="NCBIfam" id="TIGR01143">
    <property type="entry name" value="murF"/>
    <property type="match status" value="1"/>
</dbReference>
<keyword evidence="2 10" id="KW-0436">Ligase</keyword>
<proteinExistence type="inferred from homology"/>
<feature type="domain" description="Mur ligase N-terminal catalytic" evidence="12">
    <location>
        <begin position="28"/>
        <end position="99"/>
    </location>
</feature>
<dbReference type="Pfam" id="PF01225">
    <property type="entry name" value="Mur_ligase"/>
    <property type="match status" value="1"/>
</dbReference>
<keyword evidence="16" id="KW-1185">Reference proteome</keyword>
<dbReference type="HAMAP" id="MF_02019">
    <property type="entry name" value="MurF"/>
    <property type="match status" value="1"/>
</dbReference>
<evidence type="ECO:0000256" key="11">
    <source>
        <dbReference type="RuleBase" id="RU004136"/>
    </source>
</evidence>
<organism evidence="15 16">
    <name type="scientific">Desulforamulus ferrireducens</name>
    <dbReference type="NCBI Taxonomy" id="1833852"/>
    <lineage>
        <taxon>Bacteria</taxon>
        <taxon>Bacillati</taxon>
        <taxon>Bacillota</taxon>
        <taxon>Clostridia</taxon>
        <taxon>Eubacteriales</taxon>
        <taxon>Peptococcaceae</taxon>
        <taxon>Desulforamulus</taxon>
    </lineage>
</organism>
<dbReference type="GO" id="GO:0005737">
    <property type="term" value="C:cytoplasm"/>
    <property type="evidence" value="ECO:0007669"/>
    <property type="project" value="UniProtKB-SubCell"/>
</dbReference>
<dbReference type="Gene3D" id="3.40.1390.10">
    <property type="entry name" value="MurE/MurF, N-terminal domain"/>
    <property type="match status" value="1"/>
</dbReference>
<keyword evidence="8 10" id="KW-0131">Cell cycle</keyword>
<evidence type="ECO:0000313" key="15">
    <source>
        <dbReference type="EMBL" id="AQS58283.1"/>
    </source>
</evidence>
<dbReference type="InterPro" id="IPR004101">
    <property type="entry name" value="Mur_ligase_C"/>
</dbReference>
<dbReference type="Pfam" id="PF08245">
    <property type="entry name" value="Mur_ligase_M"/>
    <property type="match status" value="1"/>
</dbReference>
<comment type="function">
    <text evidence="10 11">Involved in cell wall formation. Catalyzes the final step in the synthesis of UDP-N-acetylmuramoyl-pentapeptide, the precursor of murein.</text>
</comment>
<dbReference type="RefSeq" id="WP_077713247.1">
    <property type="nucleotide sequence ID" value="NZ_CP019698.1"/>
</dbReference>
<evidence type="ECO:0000259" key="14">
    <source>
        <dbReference type="Pfam" id="PF08245"/>
    </source>
</evidence>
<keyword evidence="7 10" id="KW-0573">Peptidoglycan synthesis</keyword>
<dbReference type="InterPro" id="IPR000713">
    <property type="entry name" value="Mur_ligase_N"/>
</dbReference>
<evidence type="ECO:0000256" key="3">
    <source>
        <dbReference type="ARBA" id="ARBA00022618"/>
    </source>
</evidence>
<dbReference type="Proteomes" id="UP000189464">
    <property type="component" value="Chromosome"/>
</dbReference>
<evidence type="ECO:0000256" key="5">
    <source>
        <dbReference type="ARBA" id="ARBA00022840"/>
    </source>
</evidence>
<dbReference type="GO" id="GO:0008360">
    <property type="term" value="P:regulation of cell shape"/>
    <property type="evidence" value="ECO:0007669"/>
    <property type="project" value="UniProtKB-KW"/>
</dbReference>
<dbReference type="GO" id="GO:0047480">
    <property type="term" value="F:UDP-N-acetylmuramoyl-tripeptide-D-alanyl-D-alanine ligase activity"/>
    <property type="evidence" value="ECO:0007669"/>
    <property type="project" value="UniProtKB-UniRule"/>
</dbReference>
<comment type="subcellular location">
    <subcellularLocation>
        <location evidence="10 11">Cytoplasm</location>
    </subcellularLocation>
</comment>
<evidence type="ECO:0000256" key="7">
    <source>
        <dbReference type="ARBA" id="ARBA00022984"/>
    </source>
</evidence>
<dbReference type="UniPathway" id="UPA00219"/>
<keyword evidence="5 10" id="KW-0067">ATP-binding</keyword>
<evidence type="ECO:0000256" key="9">
    <source>
        <dbReference type="ARBA" id="ARBA00023316"/>
    </source>
</evidence>
<evidence type="ECO:0000313" key="16">
    <source>
        <dbReference type="Proteomes" id="UP000189464"/>
    </source>
</evidence>
<feature type="domain" description="Mur ligase central" evidence="14">
    <location>
        <begin position="110"/>
        <end position="295"/>
    </location>
</feature>
<dbReference type="GO" id="GO:0005524">
    <property type="term" value="F:ATP binding"/>
    <property type="evidence" value="ECO:0007669"/>
    <property type="project" value="UniProtKB-UniRule"/>
</dbReference>
<dbReference type="InterPro" id="IPR035911">
    <property type="entry name" value="MurE/MurF_N"/>
</dbReference>
<evidence type="ECO:0000259" key="13">
    <source>
        <dbReference type="Pfam" id="PF02875"/>
    </source>
</evidence>
<dbReference type="InterPro" id="IPR005863">
    <property type="entry name" value="UDP-N-AcMur_synth"/>
</dbReference>
<dbReference type="PANTHER" id="PTHR43024">
    <property type="entry name" value="UDP-N-ACETYLMURAMOYL-TRIPEPTIDE--D-ALANYL-D-ALANINE LIGASE"/>
    <property type="match status" value="1"/>
</dbReference>
<feature type="domain" description="Mur ligase C-terminal" evidence="13">
    <location>
        <begin position="318"/>
        <end position="443"/>
    </location>
</feature>
<dbReference type="GO" id="GO:0071555">
    <property type="term" value="P:cell wall organization"/>
    <property type="evidence" value="ECO:0007669"/>
    <property type="project" value="UniProtKB-KW"/>
</dbReference>
<evidence type="ECO:0000256" key="1">
    <source>
        <dbReference type="ARBA" id="ARBA00022490"/>
    </source>
</evidence>
<dbReference type="InterPro" id="IPR036615">
    <property type="entry name" value="Mur_ligase_C_dom_sf"/>
</dbReference>